<reference evidence="1" key="1">
    <citation type="submission" date="2023-05" db="EMBL/GenBank/DDBJ databases">
        <title>Nepenthes gracilis genome sequencing.</title>
        <authorList>
            <person name="Fukushima K."/>
        </authorList>
    </citation>
    <scope>NUCLEOTIDE SEQUENCE</scope>
    <source>
        <strain evidence="1">SING2019-196</strain>
    </source>
</reference>
<gene>
    <name evidence="1" type="ORF">Nepgr_021701</name>
</gene>
<name>A0AAD3XXG5_NEPGR</name>
<comment type="caution">
    <text evidence="1">The sequence shown here is derived from an EMBL/GenBank/DDBJ whole genome shotgun (WGS) entry which is preliminary data.</text>
</comment>
<proteinExistence type="predicted"/>
<accession>A0AAD3XXG5</accession>
<organism evidence="1 2">
    <name type="scientific">Nepenthes gracilis</name>
    <name type="common">Slender pitcher plant</name>
    <dbReference type="NCBI Taxonomy" id="150966"/>
    <lineage>
        <taxon>Eukaryota</taxon>
        <taxon>Viridiplantae</taxon>
        <taxon>Streptophyta</taxon>
        <taxon>Embryophyta</taxon>
        <taxon>Tracheophyta</taxon>
        <taxon>Spermatophyta</taxon>
        <taxon>Magnoliopsida</taxon>
        <taxon>eudicotyledons</taxon>
        <taxon>Gunneridae</taxon>
        <taxon>Pentapetalae</taxon>
        <taxon>Caryophyllales</taxon>
        <taxon>Nepenthaceae</taxon>
        <taxon>Nepenthes</taxon>
    </lineage>
</organism>
<evidence type="ECO:0000313" key="2">
    <source>
        <dbReference type="Proteomes" id="UP001279734"/>
    </source>
</evidence>
<dbReference type="AlphaFoldDB" id="A0AAD3XXG5"/>
<keyword evidence="2" id="KW-1185">Reference proteome</keyword>
<protein>
    <submittedName>
        <fullName evidence="1">Uncharacterized protein</fullName>
    </submittedName>
</protein>
<dbReference type="EMBL" id="BSYO01000021">
    <property type="protein sequence ID" value="GMH19860.1"/>
    <property type="molecule type" value="Genomic_DNA"/>
</dbReference>
<dbReference type="Proteomes" id="UP001279734">
    <property type="component" value="Unassembled WGS sequence"/>
</dbReference>
<sequence length="134" mass="14695">MHLSTTVHRWFGHGWEETKIRLISFAYFFSHPCCPLADQHGKASSNISLPALPHQERQQSSLAEVAEVVLSSPGGLQGAGGDSARAPIYNNSDVSTINAPSLFCRSHEGFMLKSILKKPSKTKQKRSPRSANHV</sequence>
<evidence type="ECO:0000313" key="1">
    <source>
        <dbReference type="EMBL" id="GMH19860.1"/>
    </source>
</evidence>